<accession>A0A9N9CG46</accession>
<proteinExistence type="predicted"/>
<protein>
    <submittedName>
        <fullName evidence="1">8505_t:CDS:1</fullName>
    </submittedName>
</protein>
<evidence type="ECO:0000313" key="1">
    <source>
        <dbReference type="EMBL" id="CAG8598850.1"/>
    </source>
</evidence>
<gene>
    <name evidence="1" type="ORF">FMOSSE_LOCUS8836</name>
</gene>
<reference evidence="1" key="1">
    <citation type="submission" date="2021-06" db="EMBL/GenBank/DDBJ databases">
        <authorList>
            <person name="Kallberg Y."/>
            <person name="Tangrot J."/>
            <person name="Rosling A."/>
        </authorList>
    </citation>
    <scope>NUCLEOTIDE SEQUENCE</scope>
    <source>
        <strain evidence="1">87-6 pot B 2015</strain>
    </source>
</reference>
<keyword evidence="2" id="KW-1185">Reference proteome</keyword>
<evidence type="ECO:0000313" key="2">
    <source>
        <dbReference type="Proteomes" id="UP000789375"/>
    </source>
</evidence>
<dbReference type="AlphaFoldDB" id="A0A9N9CG46"/>
<dbReference type="EMBL" id="CAJVPP010002406">
    <property type="protein sequence ID" value="CAG8598850.1"/>
    <property type="molecule type" value="Genomic_DNA"/>
</dbReference>
<comment type="caution">
    <text evidence="1">The sequence shown here is derived from an EMBL/GenBank/DDBJ whole genome shotgun (WGS) entry which is preliminary data.</text>
</comment>
<organism evidence="1 2">
    <name type="scientific">Funneliformis mosseae</name>
    <name type="common">Endomycorrhizal fungus</name>
    <name type="synonym">Glomus mosseae</name>
    <dbReference type="NCBI Taxonomy" id="27381"/>
    <lineage>
        <taxon>Eukaryota</taxon>
        <taxon>Fungi</taxon>
        <taxon>Fungi incertae sedis</taxon>
        <taxon>Mucoromycota</taxon>
        <taxon>Glomeromycotina</taxon>
        <taxon>Glomeromycetes</taxon>
        <taxon>Glomerales</taxon>
        <taxon>Glomeraceae</taxon>
        <taxon>Funneliformis</taxon>
    </lineage>
</organism>
<dbReference type="Proteomes" id="UP000789375">
    <property type="component" value="Unassembled WGS sequence"/>
</dbReference>
<name>A0A9N9CG46_FUNMO</name>
<sequence length="52" mass="6374">MEKITSELVYYKYVEEENIIVKKVACKRLYEDKYREYMLNSLAEFEDQLDSI</sequence>